<organism evidence="1 2">
    <name type="scientific">Anaerosalibacter massiliensis</name>
    <dbReference type="NCBI Taxonomy" id="1347392"/>
    <lineage>
        <taxon>Bacteria</taxon>
        <taxon>Bacillati</taxon>
        <taxon>Bacillota</taxon>
        <taxon>Tissierellia</taxon>
        <taxon>Tissierellales</taxon>
        <taxon>Sporanaerobacteraceae</taxon>
        <taxon>Anaerosalibacter</taxon>
    </lineage>
</organism>
<reference evidence="1" key="1">
    <citation type="submission" date="2022-07" db="EMBL/GenBank/DDBJ databases">
        <title>Enhanced cultured diversity of the mouse gut microbiota enables custom-made synthetic communities.</title>
        <authorList>
            <person name="Afrizal A."/>
        </authorList>
    </citation>
    <scope>NUCLEOTIDE SEQUENCE</scope>
    <source>
        <strain evidence="1">DSM 29482</strain>
    </source>
</reference>
<proteinExistence type="predicted"/>
<gene>
    <name evidence="1" type="ORF">NSA23_05370</name>
</gene>
<dbReference type="Proteomes" id="UP001142078">
    <property type="component" value="Unassembled WGS sequence"/>
</dbReference>
<keyword evidence="2" id="KW-1185">Reference proteome</keyword>
<dbReference type="AlphaFoldDB" id="A0A9X2S4A3"/>
<protein>
    <submittedName>
        <fullName evidence="1">Uncharacterized protein</fullName>
    </submittedName>
</protein>
<dbReference type="InterPro" id="IPR029063">
    <property type="entry name" value="SAM-dependent_MTases_sf"/>
</dbReference>
<dbReference type="EMBL" id="JANJZL010000003">
    <property type="protein sequence ID" value="MCR2043545.1"/>
    <property type="molecule type" value="Genomic_DNA"/>
</dbReference>
<name>A0A9X2S4A3_9FIRM</name>
<dbReference type="RefSeq" id="WP_257490308.1">
    <property type="nucleotide sequence ID" value="NZ_JANJZL010000003.1"/>
</dbReference>
<comment type="caution">
    <text evidence="1">The sequence shown here is derived from an EMBL/GenBank/DDBJ whole genome shotgun (WGS) entry which is preliminary data.</text>
</comment>
<dbReference type="SUPFAM" id="SSF53335">
    <property type="entry name" value="S-adenosyl-L-methionine-dependent methyltransferases"/>
    <property type="match status" value="1"/>
</dbReference>
<accession>A0A9X2S4A3</accession>
<evidence type="ECO:0000313" key="2">
    <source>
        <dbReference type="Proteomes" id="UP001142078"/>
    </source>
</evidence>
<evidence type="ECO:0000313" key="1">
    <source>
        <dbReference type="EMBL" id="MCR2043545.1"/>
    </source>
</evidence>
<sequence length="80" mass="9672">MRKSLGSKRNEISKKDIEKIARIYGQFKENEYCKIFDNKGFGYLKVTIERPLKLNFQISEERIENIYGEQLFQSYMIKKR</sequence>